<evidence type="ECO:0000256" key="1">
    <source>
        <dbReference type="SAM" id="MobiDB-lite"/>
    </source>
</evidence>
<accession>A0AAN0K157</accession>
<protein>
    <submittedName>
        <fullName evidence="2">Uncharacterized protein</fullName>
    </submittedName>
</protein>
<dbReference type="Proteomes" id="UP000007879">
    <property type="component" value="Unassembled WGS sequence"/>
</dbReference>
<dbReference type="EnsemblMetazoa" id="XM_020007421.1">
    <property type="protein sequence ID" value="XP_019862980.1"/>
    <property type="gene ID" value="LOC109591767"/>
</dbReference>
<feature type="region of interest" description="Disordered" evidence="1">
    <location>
        <begin position="284"/>
        <end position="398"/>
    </location>
</feature>
<keyword evidence="3" id="KW-1185">Reference proteome</keyword>
<evidence type="ECO:0000313" key="2">
    <source>
        <dbReference type="EnsemblMetazoa" id="XP_019862980.1"/>
    </source>
</evidence>
<reference evidence="2" key="2">
    <citation type="submission" date="2024-06" db="UniProtKB">
        <authorList>
            <consortium name="EnsemblMetazoa"/>
        </authorList>
    </citation>
    <scope>IDENTIFICATION</scope>
</reference>
<organism evidence="2 3">
    <name type="scientific">Amphimedon queenslandica</name>
    <name type="common">Sponge</name>
    <dbReference type="NCBI Taxonomy" id="400682"/>
    <lineage>
        <taxon>Eukaryota</taxon>
        <taxon>Metazoa</taxon>
        <taxon>Porifera</taxon>
        <taxon>Demospongiae</taxon>
        <taxon>Heteroscleromorpha</taxon>
        <taxon>Haplosclerida</taxon>
        <taxon>Niphatidae</taxon>
        <taxon>Amphimedon</taxon>
    </lineage>
</organism>
<evidence type="ECO:0000313" key="3">
    <source>
        <dbReference type="Proteomes" id="UP000007879"/>
    </source>
</evidence>
<reference evidence="3" key="1">
    <citation type="journal article" date="2010" name="Nature">
        <title>The Amphimedon queenslandica genome and the evolution of animal complexity.</title>
        <authorList>
            <person name="Srivastava M."/>
            <person name="Simakov O."/>
            <person name="Chapman J."/>
            <person name="Fahey B."/>
            <person name="Gauthier M.E."/>
            <person name="Mitros T."/>
            <person name="Richards G.S."/>
            <person name="Conaco C."/>
            <person name="Dacre M."/>
            <person name="Hellsten U."/>
            <person name="Larroux C."/>
            <person name="Putnam N.H."/>
            <person name="Stanke M."/>
            <person name="Adamska M."/>
            <person name="Darling A."/>
            <person name="Degnan S.M."/>
            <person name="Oakley T.H."/>
            <person name="Plachetzki D.C."/>
            <person name="Zhai Y."/>
            <person name="Adamski M."/>
            <person name="Calcino A."/>
            <person name="Cummins S.F."/>
            <person name="Goodstein D.M."/>
            <person name="Harris C."/>
            <person name="Jackson D.J."/>
            <person name="Leys S.P."/>
            <person name="Shu S."/>
            <person name="Woodcroft B.J."/>
            <person name="Vervoort M."/>
            <person name="Kosik K.S."/>
            <person name="Manning G."/>
            <person name="Degnan B.M."/>
            <person name="Rokhsar D.S."/>
        </authorList>
    </citation>
    <scope>NUCLEOTIDE SEQUENCE [LARGE SCALE GENOMIC DNA]</scope>
</reference>
<sequence>MMYSDQYNCELEVMRFAGILGGINLSSYVEFNRMVQALSAHRNHRKGESGTTIHTPSRGTCAEYNFYQTLAIMLNQVLHNPHQEIQKQELLTIYQWFSLNKPLATPSIKRKDTPKPQIFLNKSKAHQSLDIRPQTAPAVIGYSRASTPHCPPSTPAPPVLSFTSSFVTRSLSANDRPISVPLPSKERHWGGGEHKKIDAVTGSKIRNNSGLASPSFGISGASLHLSPSDQTSRPITPAIVVSSVTGVAAEMTLERLAASWQHSQIRRVTKRAATVGAPTACSRQLRLSIEPNNEEKEEEREKDLPKSLSEGALETIAEEREEEEGEKLNKSRAIKGDNISSKEIQGNDKEKNSEEDEQMDSHVLANGDSRGGGHVTSVRISRGVKKGSPPKSSCFLSTNTRQGHKIGVVTLELDSSRCPGQLQDNKRLCSPKPLATIVAGFNKHKYKSRKTHNVQ</sequence>
<proteinExistence type="predicted"/>
<gene>
    <name evidence="2" type="primary">109591767</name>
</gene>
<dbReference type="KEGG" id="aqu:109591767"/>
<dbReference type="AlphaFoldDB" id="A0AAN0K157"/>
<name>A0AAN0K157_AMPQE</name>